<dbReference type="Pfam" id="PF02780">
    <property type="entry name" value="Transketolase_C"/>
    <property type="match status" value="1"/>
</dbReference>
<dbReference type="GO" id="GO:0003863">
    <property type="term" value="F:branched-chain 2-oxo acid dehydrogenase activity"/>
    <property type="evidence" value="ECO:0007669"/>
    <property type="project" value="UniProtKB-EC"/>
</dbReference>
<evidence type="ECO:0000256" key="3">
    <source>
        <dbReference type="ARBA" id="ARBA00023002"/>
    </source>
</evidence>
<dbReference type="SUPFAM" id="SSF52922">
    <property type="entry name" value="TK C-terminal domain-like"/>
    <property type="match status" value="1"/>
</dbReference>
<dbReference type="SUPFAM" id="SSF52518">
    <property type="entry name" value="Thiamin diphosphate-binding fold (THDP-binding)"/>
    <property type="match status" value="1"/>
</dbReference>
<dbReference type="Gene3D" id="3.40.50.970">
    <property type="match status" value="1"/>
</dbReference>
<dbReference type="AlphaFoldDB" id="A0A8S1J5V2"/>
<feature type="domain" description="Transketolase-like pyrimidine-binding" evidence="5">
    <location>
        <begin position="56"/>
        <end position="231"/>
    </location>
</feature>
<evidence type="ECO:0000313" key="7">
    <source>
        <dbReference type="Proteomes" id="UP000708148"/>
    </source>
</evidence>
<keyword evidence="3" id="KW-0560">Oxidoreductase</keyword>
<evidence type="ECO:0000313" key="6">
    <source>
        <dbReference type="EMBL" id="CAD7698886.1"/>
    </source>
</evidence>
<evidence type="ECO:0000256" key="4">
    <source>
        <dbReference type="ARBA" id="ARBA00051764"/>
    </source>
</evidence>
<sequence>MLRLASIKRGWAAPGWEACASGWLPWARRLAASGVAEGGEGDPLGGAGEGRATKRLSLLKAINEALYIALERNDRAYVFGEDVSFGGVFRCTDGLASRFGHHRVFNTPLTEQGIVGFGIGMASMGMQPIAEIQFADYIFPAFDQIVNEGSKYRYRSGGHFNSGGLTIRAPCGAVGHGGHYHSQSPESFFTHVPGMVVVVPSSPADAKGLLLACIERKDPALFLEPKILYRSSVGDVPEGHYTVPLSKAHVVRRGSDITLVGWGAQLHVLTKAAQEVSEKDGISCEVIDLRTLLPWDAACVEASVNKTGRLLVSHEAPLTAGFGAEIAARVSARCFSRLEAPPARVCGMDTPFPLVYETLYLPTALRVAEAVRSTVNF</sequence>
<dbReference type="InterPro" id="IPR005475">
    <property type="entry name" value="Transketolase-like_Pyr-bd"/>
</dbReference>
<protein>
    <recommendedName>
        <fullName evidence="2">3-methyl-2-oxobutanoate dehydrogenase (2-methylpropanoyl-transferring)</fullName>
        <ecNumber evidence="2">1.2.4.4</ecNumber>
    </recommendedName>
</protein>
<dbReference type="InterPro" id="IPR033248">
    <property type="entry name" value="Transketolase_C"/>
</dbReference>
<accession>A0A8S1J5V2</accession>
<dbReference type="SMART" id="SM00861">
    <property type="entry name" value="Transket_pyr"/>
    <property type="match status" value="1"/>
</dbReference>
<evidence type="ECO:0000259" key="5">
    <source>
        <dbReference type="SMART" id="SM00861"/>
    </source>
</evidence>
<dbReference type="CDD" id="cd07036">
    <property type="entry name" value="TPP_PYR_E1-PDHc-beta_like"/>
    <property type="match status" value="1"/>
</dbReference>
<dbReference type="EMBL" id="CAJHUC010000905">
    <property type="protein sequence ID" value="CAD7698886.1"/>
    <property type="molecule type" value="Genomic_DNA"/>
</dbReference>
<organism evidence="6 7">
    <name type="scientific">Ostreobium quekettii</name>
    <dbReference type="NCBI Taxonomy" id="121088"/>
    <lineage>
        <taxon>Eukaryota</taxon>
        <taxon>Viridiplantae</taxon>
        <taxon>Chlorophyta</taxon>
        <taxon>core chlorophytes</taxon>
        <taxon>Ulvophyceae</taxon>
        <taxon>TCBD clade</taxon>
        <taxon>Bryopsidales</taxon>
        <taxon>Ostreobineae</taxon>
        <taxon>Ostreobiaceae</taxon>
        <taxon>Ostreobium</taxon>
    </lineage>
</organism>
<keyword evidence="7" id="KW-1185">Reference proteome</keyword>
<dbReference type="GO" id="GO:0009083">
    <property type="term" value="P:branched-chain amino acid catabolic process"/>
    <property type="evidence" value="ECO:0007669"/>
    <property type="project" value="TreeGrafter"/>
</dbReference>
<dbReference type="FunFam" id="3.40.50.920:FF:000001">
    <property type="entry name" value="Pyruvate dehydrogenase E1 beta subunit"/>
    <property type="match status" value="1"/>
</dbReference>
<reference evidence="6" key="1">
    <citation type="submission" date="2020-12" db="EMBL/GenBank/DDBJ databases">
        <authorList>
            <person name="Iha C."/>
        </authorList>
    </citation>
    <scope>NUCLEOTIDE SEQUENCE</scope>
</reference>
<dbReference type="EC" id="1.2.4.4" evidence="2"/>
<comment type="caution">
    <text evidence="6">The sequence shown here is derived from an EMBL/GenBank/DDBJ whole genome shotgun (WGS) entry which is preliminary data.</text>
</comment>
<dbReference type="OrthoDB" id="878at2759"/>
<dbReference type="PANTHER" id="PTHR42980">
    <property type="entry name" value="2-OXOISOVALERATE DEHYDROGENASE SUBUNIT BETA-RELATED"/>
    <property type="match status" value="1"/>
</dbReference>
<gene>
    <name evidence="6" type="ORF">OSTQU699_LOCUS4245</name>
</gene>
<dbReference type="Proteomes" id="UP000708148">
    <property type="component" value="Unassembled WGS sequence"/>
</dbReference>
<evidence type="ECO:0000256" key="1">
    <source>
        <dbReference type="ARBA" id="ARBA00001964"/>
    </source>
</evidence>
<dbReference type="Pfam" id="PF02779">
    <property type="entry name" value="Transket_pyr"/>
    <property type="match status" value="1"/>
</dbReference>
<dbReference type="PANTHER" id="PTHR42980:SF1">
    <property type="entry name" value="2-OXOISOVALERATE DEHYDROGENASE SUBUNIT BETA, MITOCHONDRIAL"/>
    <property type="match status" value="1"/>
</dbReference>
<dbReference type="GO" id="GO:0007584">
    <property type="term" value="P:response to nutrient"/>
    <property type="evidence" value="ECO:0007669"/>
    <property type="project" value="TreeGrafter"/>
</dbReference>
<evidence type="ECO:0000256" key="2">
    <source>
        <dbReference type="ARBA" id="ARBA00012277"/>
    </source>
</evidence>
<dbReference type="Gene3D" id="3.40.50.920">
    <property type="match status" value="1"/>
</dbReference>
<dbReference type="InterPro" id="IPR029061">
    <property type="entry name" value="THDP-binding"/>
</dbReference>
<comment type="catalytic activity">
    <reaction evidence="4">
        <text>N(6)-[(R)-lipoyl]-L-lysyl-[protein] + 3-methyl-2-oxobutanoate + H(+) = N(6)-[(R)-S(8)-2-methylpropanoyldihydrolipoyl]-L-lysyl-[protein] + CO2</text>
        <dbReference type="Rhea" id="RHEA:13457"/>
        <dbReference type="Rhea" id="RHEA-COMP:10474"/>
        <dbReference type="Rhea" id="RHEA-COMP:10497"/>
        <dbReference type="ChEBI" id="CHEBI:11851"/>
        <dbReference type="ChEBI" id="CHEBI:15378"/>
        <dbReference type="ChEBI" id="CHEBI:16526"/>
        <dbReference type="ChEBI" id="CHEBI:83099"/>
        <dbReference type="ChEBI" id="CHEBI:83142"/>
        <dbReference type="EC" id="1.2.4.4"/>
    </reaction>
    <physiologicalReaction direction="left-to-right" evidence="4">
        <dbReference type="Rhea" id="RHEA:13458"/>
    </physiologicalReaction>
</comment>
<dbReference type="FunFam" id="3.40.50.970:FF:000001">
    <property type="entry name" value="Pyruvate dehydrogenase E1 beta subunit"/>
    <property type="match status" value="1"/>
</dbReference>
<name>A0A8S1J5V2_9CHLO</name>
<dbReference type="InterPro" id="IPR009014">
    <property type="entry name" value="Transketo_C/PFOR_II"/>
</dbReference>
<proteinExistence type="predicted"/>
<comment type="cofactor">
    <cofactor evidence="1">
        <name>thiamine diphosphate</name>
        <dbReference type="ChEBI" id="CHEBI:58937"/>
    </cofactor>
</comment>